<comment type="caution">
    <text evidence="1">The sequence shown here is derived from an EMBL/GenBank/DDBJ whole genome shotgun (WGS) entry which is preliminary data.</text>
</comment>
<organism evidence="1 2">
    <name type="scientific">Candidatus Nomurabacteria bacterium RIFCSPLOWO2_01_FULL_46_18</name>
    <dbReference type="NCBI Taxonomy" id="1801783"/>
    <lineage>
        <taxon>Bacteria</taxon>
        <taxon>Candidatus Nomuraibacteriota</taxon>
    </lineage>
</organism>
<name>A0A1F6XBQ2_9BACT</name>
<evidence type="ECO:0000313" key="1">
    <source>
        <dbReference type="EMBL" id="OGI91582.1"/>
    </source>
</evidence>
<evidence type="ECO:0000313" key="2">
    <source>
        <dbReference type="Proteomes" id="UP000179381"/>
    </source>
</evidence>
<dbReference type="Proteomes" id="UP000179381">
    <property type="component" value="Unassembled WGS sequence"/>
</dbReference>
<reference evidence="1 2" key="1">
    <citation type="journal article" date="2016" name="Nat. Commun.">
        <title>Thousands of microbial genomes shed light on interconnected biogeochemical processes in an aquifer system.</title>
        <authorList>
            <person name="Anantharaman K."/>
            <person name="Brown C.T."/>
            <person name="Hug L.A."/>
            <person name="Sharon I."/>
            <person name="Castelle C.J."/>
            <person name="Probst A.J."/>
            <person name="Thomas B.C."/>
            <person name="Singh A."/>
            <person name="Wilkins M.J."/>
            <person name="Karaoz U."/>
            <person name="Brodie E.L."/>
            <person name="Williams K.H."/>
            <person name="Hubbard S.S."/>
            <person name="Banfield J.F."/>
        </authorList>
    </citation>
    <scope>NUCLEOTIDE SEQUENCE [LARGE SCALE GENOMIC DNA]</scope>
</reference>
<gene>
    <name evidence="1" type="ORF">A2933_02640</name>
</gene>
<dbReference type="EMBL" id="MFVH01000026">
    <property type="protein sequence ID" value="OGI91582.1"/>
    <property type="molecule type" value="Genomic_DNA"/>
</dbReference>
<dbReference type="AlphaFoldDB" id="A0A1F6XBQ2"/>
<proteinExistence type="predicted"/>
<sequence>MRREEISRKEVLLYVAIASDGKTVIGSGKTPHAAKSEAEDRGYFGKTSISLMNAEIITHRQTLSS</sequence>
<accession>A0A1F6XBQ2</accession>
<protein>
    <submittedName>
        <fullName evidence="1">Uncharacterized protein</fullName>
    </submittedName>
</protein>